<dbReference type="InterPro" id="IPR003142">
    <property type="entry name" value="BPL_C"/>
</dbReference>
<name>A0A059F8W3_9PROT</name>
<keyword evidence="2" id="KW-0547">Nucleotide-binding</keyword>
<dbReference type="OrthoDB" id="9807064at2"/>
<keyword evidence="3" id="KW-0067">ATP-binding</keyword>
<gene>
    <name evidence="8" type="ORF">HJA_14110</name>
</gene>
<dbReference type="NCBIfam" id="TIGR00121">
    <property type="entry name" value="birA_ligase"/>
    <property type="match status" value="1"/>
</dbReference>
<dbReference type="PROSITE" id="PS51733">
    <property type="entry name" value="BPL_LPL_CATALYTIC"/>
    <property type="match status" value="1"/>
</dbReference>
<evidence type="ECO:0000256" key="4">
    <source>
        <dbReference type="ARBA" id="ARBA00023267"/>
    </source>
</evidence>
<dbReference type="InterPro" id="IPR004408">
    <property type="entry name" value="Biotin_CoA_COase_ligase"/>
</dbReference>
<evidence type="ECO:0000256" key="2">
    <source>
        <dbReference type="ARBA" id="ARBA00022741"/>
    </source>
</evidence>
<evidence type="ECO:0000256" key="1">
    <source>
        <dbReference type="ARBA" id="ARBA00022598"/>
    </source>
</evidence>
<keyword evidence="4" id="KW-0092">Biotin</keyword>
<dbReference type="GO" id="GO:0005524">
    <property type="term" value="F:ATP binding"/>
    <property type="evidence" value="ECO:0007669"/>
    <property type="project" value="UniProtKB-KW"/>
</dbReference>
<dbReference type="GO" id="GO:0005737">
    <property type="term" value="C:cytoplasm"/>
    <property type="evidence" value="ECO:0007669"/>
    <property type="project" value="TreeGrafter"/>
</dbReference>
<accession>A0A059F8W3</accession>
<evidence type="ECO:0000256" key="5">
    <source>
        <dbReference type="ARBA" id="ARBA00024227"/>
    </source>
</evidence>
<organism evidence="8 9">
    <name type="scientific">Hyphomonas jannaschiana VP2</name>
    <dbReference type="NCBI Taxonomy" id="1280952"/>
    <lineage>
        <taxon>Bacteria</taxon>
        <taxon>Pseudomonadati</taxon>
        <taxon>Pseudomonadota</taxon>
        <taxon>Alphaproteobacteria</taxon>
        <taxon>Hyphomonadales</taxon>
        <taxon>Hyphomonadaceae</taxon>
        <taxon>Hyphomonas</taxon>
    </lineage>
</organism>
<dbReference type="Proteomes" id="UP000024816">
    <property type="component" value="Unassembled WGS sequence"/>
</dbReference>
<evidence type="ECO:0000313" key="9">
    <source>
        <dbReference type="Proteomes" id="UP000024816"/>
    </source>
</evidence>
<proteinExistence type="predicted"/>
<feature type="domain" description="BPL/LPL catalytic" evidence="7">
    <location>
        <begin position="5"/>
        <end position="190"/>
    </location>
</feature>
<comment type="caution">
    <text evidence="8">The sequence shown here is derived from an EMBL/GenBank/DDBJ whole genome shotgun (WGS) entry which is preliminary data.</text>
</comment>
<dbReference type="InterPro" id="IPR045864">
    <property type="entry name" value="aa-tRNA-synth_II/BPL/LPL"/>
</dbReference>
<evidence type="ECO:0000256" key="3">
    <source>
        <dbReference type="ARBA" id="ARBA00022840"/>
    </source>
</evidence>
<dbReference type="PATRIC" id="fig|1280952.3.peg.2824"/>
<dbReference type="Pfam" id="PF02237">
    <property type="entry name" value="BPL_C"/>
    <property type="match status" value="1"/>
</dbReference>
<dbReference type="InterPro" id="IPR008988">
    <property type="entry name" value="Transcriptional_repressor_C"/>
</dbReference>
<dbReference type="InterPro" id="IPR004143">
    <property type="entry name" value="BPL_LPL_catalytic"/>
</dbReference>
<dbReference type="eggNOG" id="COG0340">
    <property type="taxonomic scope" value="Bacteria"/>
</dbReference>
<dbReference type="SUPFAM" id="SSF55681">
    <property type="entry name" value="Class II aaRS and biotin synthetases"/>
    <property type="match status" value="1"/>
</dbReference>
<evidence type="ECO:0000313" key="8">
    <source>
        <dbReference type="EMBL" id="KCZ87020.1"/>
    </source>
</evidence>
<keyword evidence="9" id="KW-1185">Reference proteome</keyword>
<dbReference type="AlphaFoldDB" id="A0A059F8W3"/>
<dbReference type="STRING" id="1280952.HJA_14110"/>
<reference evidence="8 9" key="1">
    <citation type="journal article" date="2014" name="Antonie Van Leeuwenhoek">
        <title>Hyphomonas beringensis sp. nov. and Hyphomonas chukchiensis sp. nov., isolated from surface seawater of the Bering Sea and Chukchi Sea.</title>
        <authorList>
            <person name="Li C."/>
            <person name="Lai Q."/>
            <person name="Li G."/>
            <person name="Dong C."/>
            <person name="Wang J."/>
            <person name="Liao Y."/>
            <person name="Shao Z."/>
        </authorList>
    </citation>
    <scope>NUCLEOTIDE SEQUENCE [LARGE SCALE GENOMIC DNA]</scope>
    <source>
        <strain evidence="8 9">VP2</strain>
    </source>
</reference>
<dbReference type="EMBL" id="ARYJ01000010">
    <property type="protein sequence ID" value="KCZ87020.1"/>
    <property type="molecule type" value="Genomic_DNA"/>
</dbReference>
<dbReference type="Pfam" id="PF03099">
    <property type="entry name" value="BPL_LplA_LipB"/>
    <property type="match status" value="1"/>
</dbReference>
<evidence type="ECO:0000259" key="7">
    <source>
        <dbReference type="PROSITE" id="PS51733"/>
    </source>
</evidence>
<dbReference type="GO" id="GO:0004077">
    <property type="term" value="F:biotin--[biotin carboxyl-carrier protein] ligase activity"/>
    <property type="evidence" value="ECO:0007669"/>
    <property type="project" value="UniProtKB-EC"/>
</dbReference>
<sequence>MGNSGGIGDHGLNQAWPVHRYDTIDSTNTEARRRAQTGSFENCWILADEQTAGRGRLQRNWASPKGNIFTTALFREPGGIQVAGRIPFAAALAVSDTALEYAPGADVRLKWPNDVRVNKAKLSGILIETGQDAQGLWVVAGMGMNVAQVPPEAGQSATCLIDLAGGQVLDHIDVFGSLTRHFMTRLSQARESFGPVRTDWLKRAEGLGSMVRVSPGGVAIEGIFEDMAPDGGLILRLPDGSRQTIRAGDVHLIGEV</sequence>
<dbReference type="Gene3D" id="3.30.930.10">
    <property type="entry name" value="Bira Bifunctional Protein, Domain 2"/>
    <property type="match status" value="1"/>
</dbReference>
<evidence type="ECO:0000256" key="6">
    <source>
        <dbReference type="ARBA" id="ARBA00047846"/>
    </source>
</evidence>
<dbReference type="PANTHER" id="PTHR12835:SF5">
    <property type="entry name" value="BIOTIN--PROTEIN LIGASE"/>
    <property type="match status" value="1"/>
</dbReference>
<comment type="catalytic activity">
    <reaction evidence="6">
        <text>biotin + L-lysyl-[protein] + ATP = N(6)-biotinyl-L-lysyl-[protein] + AMP + diphosphate + H(+)</text>
        <dbReference type="Rhea" id="RHEA:11756"/>
        <dbReference type="Rhea" id="RHEA-COMP:9752"/>
        <dbReference type="Rhea" id="RHEA-COMP:10505"/>
        <dbReference type="ChEBI" id="CHEBI:15378"/>
        <dbReference type="ChEBI" id="CHEBI:29969"/>
        <dbReference type="ChEBI" id="CHEBI:30616"/>
        <dbReference type="ChEBI" id="CHEBI:33019"/>
        <dbReference type="ChEBI" id="CHEBI:57586"/>
        <dbReference type="ChEBI" id="CHEBI:83144"/>
        <dbReference type="ChEBI" id="CHEBI:456215"/>
        <dbReference type="EC" id="6.3.4.15"/>
    </reaction>
</comment>
<protein>
    <recommendedName>
        <fullName evidence="5">biotin--[biotin carboxyl-carrier protein] ligase</fullName>
        <ecNumber evidence="5">6.3.4.15</ecNumber>
    </recommendedName>
</protein>
<dbReference type="SUPFAM" id="SSF50037">
    <property type="entry name" value="C-terminal domain of transcriptional repressors"/>
    <property type="match status" value="1"/>
</dbReference>
<dbReference type="EC" id="6.3.4.15" evidence="5"/>
<dbReference type="PANTHER" id="PTHR12835">
    <property type="entry name" value="BIOTIN PROTEIN LIGASE"/>
    <property type="match status" value="1"/>
</dbReference>
<dbReference type="CDD" id="cd16442">
    <property type="entry name" value="BPL"/>
    <property type="match status" value="1"/>
</dbReference>
<keyword evidence="1 8" id="KW-0436">Ligase</keyword>
<dbReference type="Gene3D" id="2.30.30.100">
    <property type="match status" value="1"/>
</dbReference>